<feature type="transmembrane region" description="Helical" evidence="1">
    <location>
        <begin position="38"/>
        <end position="58"/>
    </location>
</feature>
<protein>
    <submittedName>
        <fullName evidence="2">Uncharacterized protein</fullName>
    </submittedName>
</protein>
<comment type="caution">
    <text evidence="2">The sequence shown here is derived from an EMBL/GenBank/DDBJ whole genome shotgun (WGS) entry which is preliminary data.</text>
</comment>
<keyword evidence="1" id="KW-0472">Membrane</keyword>
<accession>A0A1G2FXJ2</accession>
<evidence type="ECO:0000313" key="3">
    <source>
        <dbReference type="Proteomes" id="UP000176700"/>
    </source>
</evidence>
<dbReference type="AlphaFoldDB" id="A0A1G2FXJ2"/>
<reference evidence="2 3" key="1">
    <citation type="journal article" date="2016" name="Nat. Commun.">
        <title>Thousands of microbial genomes shed light on interconnected biogeochemical processes in an aquifer system.</title>
        <authorList>
            <person name="Anantharaman K."/>
            <person name="Brown C.T."/>
            <person name="Hug L.A."/>
            <person name="Sharon I."/>
            <person name="Castelle C.J."/>
            <person name="Probst A.J."/>
            <person name="Thomas B.C."/>
            <person name="Singh A."/>
            <person name="Wilkins M.J."/>
            <person name="Karaoz U."/>
            <person name="Brodie E.L."/>
            <person name="Williams K.H."/>
            <person name="Hubbard S.S."/>
            <person name="Banfield J.F."/>
        </authorList>
    </citation>
    <scope>NUCLEOTIDE SEQUENCE [LARGE SCALE GENOMIC DNA]</scope>
</reference>
<keyword evidence="1" id="KW-0812">Transmembrane</keyword>
<keyword evidence="1" id="KW-1133">Transmembrane helix</keyword>
<dbReference type="Proteomes" id="UP000176700">
    <property type="component" value="Unassembled WGS sequence"/>
</dbReference>
<proteinExistence type="predicted"/>
<gene>
    <name evidence="2" type="ORF">A2W41_03605</name>
</gene>
<name>A0A1G2FXJ2_9BACT</name>
<evidence type="ECO:0000256" key="1">
    <source>
        <dbReference type="SAM" id="Phobius"/>
    </source>
</evidence>
<evidence type="ECO:0000313" key="2">
    <source>
        <dbReference type="EMBL" id="OGZ42442.1"/>
    </source>
</evidence>
<organism evidence="2 3">
    <name type="scientific">Candidatus Ryanbacteria bacterium RIFCSPHIGHO2_01_45_13</name>
    <dbReference type="NCBI Taxonomy" id="1802112"/>
    <lineage>
        <taxon>Bacteria</taxon>
        <taxon>Candidatus Ryaniibacteriota</taxon>
    </lineage>
</organism>
<dbReference type="EMBL" id="MHNI01000018">
    <property type="protein sequence ID" value="OGZ42442.1"/>
    <property type="molecule type" value="Genomic_DNA"/>
</dbReference>
<feature type="transmembrane region" description="Helical" evidence="1">
    <location>
        <begin position="12"/>
        <end position="31"/>
    </location>
</feature>
<sequence length="75" mass="8386">MITQKRGDTPVGLTYLLLLDILVGVVCGVVAKRKGMNPLFWFISGLLFNLFVLAFLVAMDHPPVKVWDAKGKERK</sequence>